<keyword evidence="3" id="KW-1185">Reference proteome</keyword>
<feature type="transmembrane region" description="Helical" evidence="1">
    <location>
        <begin position="123"/>
        <end position="156"/>
    </location>
</feature>
<gene>
    <name evidence="2" type="ORF">BJ970_004651</name>
</gene>
<sequence>MTATVADAPAVGARPVSVARGYRFELVKLLSQWWVRLLVLACWIAPALFVAAVSQQNSLPVDTLFGRWMNATGWAGSLVMLGFAGTYALPLLTSLVAGDVFASEDRLGTWRHLLVAVRSPRRIFVAKALASLTVILVLVAGLAVSSAAGGVVAVGNRQLVGLDGHLLAPADAAGKVLLAWVCVLAPTLALAAIGLLGSVALGRSPMGLLLPLVVALAMQLVQMLPVPVAVRLALPSYGFIAWNGLFTSPAQLGPLLIGIVVSLVWAVAATALAYLFFQRRDFTNLTYGGSGRRAISTGLLPLVGLLAVTVAVVTPATGATGSGIEQDKVQSSVATAFAHLYRLQTTQLNRPDVTEAQLRATATCNKGGGQVAAHGPGNDWRCVISWHLPDVEAAGTAIYQLDVTADGRFIADGDGPKEVNGYFQVRTPTGDAPNPLWQFDANVELLPTIPKG</sequence>
<proteinExistence type="predicted"/>
<feature type="transmembrane region" description="Helical" evidence="1">
    <location>
        <begin position="208"/>
        <end position="234"/>
    </location>
</feature>
<dbReference type="RefSeq" id="WP_184728141.1">
    <property type="nucleotide sequence ID" value="NZ_JACHIW010000001.1"/>
</dbReference>
<dbReference type="Proteomes" id="UP000584374">
    <property type="component" value="Unassembled WGS sequence"/>
</dbReference>
<dbReference type="AlphaFoldDB" id="A0A840QAZ1"/>
<evidence type="ECO:0000313" key="3">
    <source>
        <dbReference type="Proteomes" id="UP000584374"/>
    </source>
</evidence>
<keyword evidence="1" id="KW-0472">Membrane</keyword>
<dbReference type="EMBL" id="JACHIW010000001">
    <property type="protein sequence ID" value="MBB5157117.1"/>
    <property type="molecule type" value="Genomic_DNA"/>
</dbReference>
<organism evidence="2 3">
    <name type="scientific">Saccharopolyspora phatthalungensis</name>
    <dbReference type="NCBI Taxonomy" id="664693"/>
    <lineage>
        <taxon>Bacteria</taxon>
        <taxon>Bacillati</taxon>
        <taxon>Actinomycetota</taxon>
        <taxon>Actinomycetes</taxon>
        <taxon>Pseudonocardiales</taxon>
        <taxon>Pseudonocardiaceae</taxon>
        <taxon>Saccharopolyspora</taxon>
    </lineage>
</organism>
<keyword evidence="1" id="KW-1133">Transmembrane helix</keyword>
<feature type="transmembrane region" description="Helical" evidence="1">
    <location>
        <begin position="74"/>
        <end position="102"/>
    </location>
</feature>
<comment type="caution">
    <text evidence="2">The sequence shown here is derived from an EMBL/GenBank/DDBJ whole genome shotgun (WGS) entry which is preliminary data.</text>
</comment>
<feature type="transmembrane region" description="Helical" evidence="1">
    <location>
        <begin position="254"/>
        <end position="277"/>
    </location>
</feature>
<protein>
    <submittedName>
        <fullName evidence="2">ABC-2 type transport system permease protein</fullName>
    </submittedName>
</protein>
<dbReference type="PANTHER" id="PTHR37305:SF1">
    <property type="entry name" value="MEMBRANE PROTEIN"/>
    <property type="match status" value="1"/>
</dbReference>
<feature type="transmembrane region" description="Helical" evidence="1">
    <location>
        <begin position="298"/>
        <end position="318"/>
    </location>
</feature>
<dbReference type="PANTHER" id="PTHR37305">
    <property type="entry name" value="INTEGRAL MEMBRANE PROTEIN-RELATED"/>
    <property type="match status" value="1"/>
</dbReference>
<reference evidence="2 3" key="1">
    <citation type="submission" date="2020-08" db="EMBL/GenBank/DDBJ databases">
        <title>Sequencing the genomes of 1000 actinobacteria strains.</title>
        <authorList>
            <person name="Klenk H.-P."/>
        </authorList>
    </citation>
    <scope>NUCLEOTIDE SEQUENCE [LARGE SCALE GENOMIC DNA]</scope>
    <source>
        <strain evidence="2 3">DSM 45584</strain>
    </source>
</reference>
<evidence type="ECO:0000256" key="1">
    <source>
        <dbReference type="SAM" id="Phobius"/>
    </source>
</evidence>
<name>A0A840QAZ1_9PSEU</name>
<accession>A0A840QAZ1</accession>
<keyword evidence="1" id="KW-0812">Transmembrane</keyword>
<feature type="transmembrane region" description="Helical" evidence="1">
    <location>
        <begin position="33"/>
        <end position="54"/>
    </location>
</feature>
<evidence type="ECO:0000313" key="2">
    <source>
        <dbReference type="EMBL" id="MBB5157117.1"/>
    </source>
</evidence>
<feature type="transmembrane region" description="Helical" evidence="1">
    <location>
        <begin position="176"/>
        <end position="201"/>
    </location>
</feature>